<dbReference type="EMBL" id="MN739372">
    <property type="protein sequence ID" value="QHT01417.1"/>
    <property type="molecule type" value="Genomic_DNA"/>
</dbReference>
<proteinExistence type="predicted"/>
<name>A0A6C0CAP1_9ZZZZ</name>
<reference evidence="1" key="1">
    <citation type="journal article" date="2020" name="Nature">
        <title>Giant virus diversity and host interactions through global metagenomics.</title>
        <authorList>
            <person name="Schulz F."/>
            <person name="Roux S."/>
            <person name="Paez-Espino D."/>
            <person name="Jungbluth S."/>
            <person name="Walsh D.A."/>
            <person name="Denef V.J."/>
            <person name="McMahon K.D."/>
            <person name="Konstantinidis K.T."/>
            <person name="Eloe-Fadrosh E.A."/>
            <person name="Kyrpides N.C."/>
            <person name="Woyke T."/>
        </authorList>
    </citation>
    <scope>NUCLEOTIDE SEQUENCE</scope>
    <source>
        <strain evidence="1">GVMAG-M-3300020192-26</strain>
    </source>
</reference>
<dbReference type="AlphaFoldDB" id="A0A6C0CAP1"/>
<accession>A0A6C0CAP1</accession>
<organism evidence="1">
    <name type="scientific">viral metagenome</name>
    <dbReference type="NCBI Taxonomy" id="1070528"/>
    <lineage>
        <taxon>unclassified sequences</taxon>
        <taxon>metagenomes</taxon>
        <taxon>organismal metagenomes</taxon>
    </lineage>
</organism>
<protein>
    <submittedName>
        <fullName evidence="1">Uncharacterized protein</fullName>
    </submittedName>
</protein>
<sequence length="38" mass="4412">MSFLTKATLPFKSNFQFAQLDDVIRKLFAESALYDLNK</sequence>
<evidence type="ECO:0000313" key="1">
    <source>
        <dbReference type="EMBL" id="QHT01417.1"/>
    </source>
</evidence>